<dbReference type="PANTHER" id="PTHR21716:SF53">
    <property type="entry name" value="PERMEASE PERM-RELATED"/>
    <property type="match status" value="1"/>
</dbReference>
<feature type="region of interest" description="Disordered" evidence="8">
    <location>
        <begin position="380"/>
        <end position="411"/>
    </location>
</feature>
<keyword evidence="5 9" id="KW-0812">Transmembrane</keyword>
<proteinExistence type="inferred from homology"/>
<protein>
    <submittedName>
        <fullName evidence="10">Permease</fullName>
    </submittedName>
</protein>
<dbReference type="GO" id="GO:0055085">
    <property type="term" value="P:transmembrane transport"/>
    <property type="evidence" value="ECO:0007669"/>
    <property type="project" value="TreeGrafter"/>
</dbReference>
<evidence type="ECO:0000256" key="8">
    <source>
        <dbReference type="SAM" id="MobiDB-lite"/>
    </source>
</evidence>
<feature type="compositionally biased region" description="Basic residues" evidence="8">
    <location>
        <begin position="400"/>
        <end position="411"/>
    </location>
</feature>
<evidence type="ECO:0000313" key="11">
    <source>
        <dbReference type="Proteomes" id="UP000032604"/>
    </source>
</evidence>
<accession>A0A0D5CJQ8</accession>
<dbReference type="RefSeq" id="WP_045528790.1">
    <property type="nucleotide sequence ID" value="NZ_CP011043.1"/>
</dbReference>
<dbReference type="HOGENOM" id="CLU_031275_3_1_11"/>
<comment type="subcellular location">
    <subcellularLocation>
        <location evidence="1">Cell membrane</location>
        <topology evidence="1">Multi-pass membrane protein</topology>
    </subcellularLocation>
</comment>
<evidence type="ECO:0000256" key="1">
    <source>
        <dbReference type="ARBA" id="ARBA00004651"/>
    </source>
</evidence>
<evidence type="ECO:0000256" key="6">
    <source>
        <dbReference type="ARBA" id="ARBA00022989"/>
    </source>
</evidence>
<evidence type="ECO:0000256" key="4">
    <source>
        <dbReference type="ARBA" id="ARBA00022475"/>
    </source>
</evidence>
<dbReference type="PATRIC" id="fig|33014.5.peg.2160"/>
<evidence type="ECO:0000256" key="3">
    <source>
        <dbReference type="ARBA" id="ARBA00022448"/>
    </source>
</evidence>
<evidence type="ECO:0000256" key="5">
    <source>
        <dbReference type="ARBA" id="ARBA00022692"/>
    </source>
</evidence>
<feature type="transmembrane region" description="Helical" evidence="9">
    <location>
        <begin position="190"/>
        <end position="210"/>
    </location>
</feature>
<keyword evidence="4" id="KW-1003">Cell membrane</keyword>
<comment type="similarity">
    <text evidence="2">Belongs to the autoinducer-2 exporter (AI-2E) (TC 2.A.86) family.</text>
</comment>
<sequence length="411" mass="43090">MIFGQRSRARAAAAARAAERPAEPDIDSVQPVARTVAETVPPGMVIAGAWAWRLLLILGVLGVVAWLVIQLEYVVIPLFLAIVLAALLVPISQWMQRHHVPKWLAVAISEIGVIVAVGALVYLVTTQIIGQYDSLRAQTLTRYADLRGFLTDGPLQLSEQQLNDAYAQAVDAVQRDAGALLSGALSVTSSLGHVLTGVLLVLFSTLFILIDGAGMWRWVVLLFPRLARPAVDGAGKAGWTTLQNFVKVQVLVALIDAVGIAGGAAIIGVPLAIPIGVLVFLGSFIPIVGAVVTGTLAVFVALVYNGLTQALIMVVIVLAVQQIEGHILQPLIMGSVVKVHPLAVVLSVAAGGMVGGIAGTFFAVPLVATLNSMAKHVASGAWRGQPEPPPPAVPADAAHATRRPNPRKPTR</sequence>
<dbReference type="GO" id="GO:0005886">
    <property type="term" value="C:plasma membrane"/>
    <property type="evidence" value="ECO:0007669"/>
    <property type="project" value="UniProtKB-SubCell"/>
</dbReference>
<feature type="transmembrane region" description="Helical" evidence="9">
    <location>
        <begin position="279"/>
        <end position="304"/>
    </location>
</feature>
<evidence type="ECO:0000256" key="9">
    <source>
        <dbReference type="SAM" id="Phobius"/>
    </source>
</evidence>
<evidence type="ECO:0000313" key="10">
    <source>
        <dbReference type="EMBL" id="AJW79497.1"/>
    </source>
</evidence>
<keyword evidence="7 9" id="KW-0472">Membrane</keyword>
<reference evidence="10 11" key="1">
    <citation type="journal article" date="2015" name="Genome Announc.">
        <title>Complete Genome Sequence of Clavibacter michiganensis subsp. insidiosus R1-1 Using PacBio Single-Molecule Real-Time Technology.</title>
        <authorList>
            <person name="Lu Y."/>
            <person name="Samac D.A."/>
            <person name="Glazebrook J."/>
            <person name="Ishimaru C.A."/>
        </authorList>
    </citation>
    <scope>NUCLEOTIDE SEQUENCE [LARGE SCALE GENOMIC DNA]</scope>
    <source>
        <strain evidence="10 11">R1-1</strain>
    </source>
</reference>
<dbReference type="EMBL" id="CP011043">
    <property type="protein sequence ID" value="AJW79497.1"/>
    <property type="molecule type" value="Genomic_DNA"/>
</dbReference>
<evidence type="ECO:0000256" key="2">
    <source>
        <dbReference type="ARBA" id="ARBA00009773"/>
    </source>
</evidence>
<dbReference type="PANTHER" id="PTHR21716">
    <property type="entry name" value="TRANSMEMBRANE PROTEIN"/>
    <property type="match status" value="1"/>
</dbReference>
<dbReference type="InterPro" id="IPR002549">
    <property type="entry name" value="AI-2E-like"/>
</dbReference>
<feature type="transmembrane region" description="Helical" evidence="9">
    <location>
        <begin position="50"/>
        <end position="68"/>
    </location>
</feature>
<feature type="transmembrane region" description="Helical" evidence="9">
    <location>
        <begin position="74"/>
        <end position="91"/>
    </location>
</feature>
<name>A0A0D5CJQ8_9MICO</name>
<dbReference type="Proteomes" id="UP000032604">
    <property type="component" value="Chromosome"/>
</dbReference>
<dbReference type="AlphaFoldDB" id="A0A0D5CJQ8"/>
<feature type="transmembrane region" description="Helical" evidence="9">
    <location>
        <begin position="344"/>
        <end position="368"/>
    </location>
</feature>
<organism evidence="10 11">
    <name type="scientific">Clavibacter michiganensis subsp. insidiosus</name>
    <dbReference type="NCBI Taxonomy" id="33014"/>
    <lineage>
        <taxon>Bacteria</taxon>
        <taxon>Bacillati</taxon>
        <taxon>Actinomycetota</taxon>
        <taxon>Actinomycetes</taxon>
        <taxon>Micrococcales</taxon>
        <taxon>Microbacteriaceae</taxon>
        <taxon>Clavibacter</taxon>
    </lineage>
</organism>
<evidence type="ECO:0000256" key="7">
    <source>
        <dbReference type="ARBA" id="ARBA00023136"/>
    </source>
</evidence>
<feature type="transmembrane region" description="Helical" evidence="9">
    <location>
        <begin position="250"/>
        <end position="273"/>
    </location>
</feature>
<feature type="transmembrane region" description="Helical" evidence="9">
    <location>
        <begin position="311"/>
        <end position="332"/>
    </location>
</feature>
<dbReference type="Pfam" id="PF01594">
    <property type="entry name" value="AI-2E_transport"/>
    <property type="match status" value="1"/>
</dbReference>
<gene>
    <name evidence="10" type="ORF">VO01_10435</name>
</gene>
<dbReference type="OrthoDB" id="9784366at2"/>
<feature type="transmembrane region" description="Helical" evidence="9">
    <location>
        <begin position="103"/>
        <end position="124"/>
    </location>
</feature>
<keyword evidence="6 9" id="KW-1133">Transmembrane helix</keyword>
<dbReference type="KEGG" id="cmh:VO01_10435"/>
<keyword evidence="3" id="KW-0813">Transport</keyword>